<comment type="caution">
    <text evidence="3">The sequence shown here is derived from an EMBL/GenBank/DDBJ whole genome shotgun (WGS) entry which is preliminary data.</text>
</comment>
<dbReference type="Proteomes" id="UP000235405">
    <property type="component" value="Unassembled WGS sequence"/>
</dbReference>
<dbReference type="Pfam" id="PF08775">
    <property type="entry name" value="ParB"/>
    <property type="match status" value="1"/>
</dbReference>
<dbReference type="InterPro" id="IPR014884">
    <property type="entry name" value="ParB_fam_C"/>
</dbReference>
<name>A0A2N7CEX5_VIBSP</name>
<dbReference type="PANTHER" id="PTHR38973">
    <property type="entry name" value="PLASMID PARTITIONING CONTROL PROTEIN-RELATED"/>
    <property type="match status" value="1"/>
</dbReference>
<feature type="domain" description="ParB protein family C-terminal" evidence="2">
    <location>
        <begin position="212"/>
        <end position="334"/>
    </location>
</feature>
<evidence type="ECO:0000313" key="4">
    <source>
        <dbReference type="Proteomes" id="UP000235405"/>
    </source>
</evidence>
<dbReference type="EMBL" id="MCSW01000169">
    <property type="protein sequence ID" value="PMF21613.1"/>
    <property type="molecule type" value="Genomic_DNA"/>
</dbReference>
<evidence type="ECO:0000313" key="3">
    <source>
        <dbReference type="EMBL" id="PMF21613.1"/>
    </source>
</evidence>
<dbReference type="GO" id="GO:0003677">
    <property type="term" value="F:DNA binding"/>
    <property type="evidence" value="ECO:0007669"/>
    <property type="project" value="UniProtKB-KW"/>
</dbReference>
<dbReference type="PANTHER" id="PTHR38973:SF1">
    <property type="entry name" value="PLASMID PARTITION PROTEIN B"/>
    <property type="match status" value="1"/>
</dbReference>
<protein>
    <recommendedName>
        <fullName evidence="2">ParB protein family C-terminal domain-containing protein</fullName>
    </recommendedName>
</protein>
<accession>A0A2N7CEX5</accession>
<evidence type="ECO:0000256" key="1">
    <source>
        <dbReference type="ARBA" id="ARBA00023125"/>
    </source>
</evidence>
<dbReference type="AlphaFoldDB" id="A0A2N7CEX5"/>
<evidence type="ECO:0000259" key="2">
    <source>
        <dbReference type="Pfam" id="PF08775"/>
    </source>
</evidence>
<dbReference type="RefSeq" id="WP_102300557.1">
    <property type="nucleotide sequence ID" value="NZ_MCSW01000169.1"/>
</dbReference>
<organism evidence="3 4">
    <name type="scientific">Vibrio splendidus</name>
    <dbReference type="NCBI Taxonomy" id="29497"/>
    <lineage>
        <taxon>Bacteria</taxon>
        <taxon>Pseudomonadati</taxon>
        <taxon>Pseudomonadota</taxon>
        <taxon>Gammaproteobacteria</taxon>
        <taxon>Vibrionales</taxon>
        <taxon>Vibrionaceae</taxon>
        <taxon>Vibrio</taxon>
    </lineage>
</organism>
<sequence length="337" mass="38443">MTGKYGSTMSKDDILGSNIKSQKSSLKQDNGLKRGRDVYEYQFDKGIVKAVRRVISANDVEVRTKPHPLNPRTQNALNARSIGNTFNSINEKGILEDCLGIWSEDQKTILVLEGSVRRYCAIECEKSYPIKVLPYDCASSKELRELIEDISNKKRHSLRERGLAYKKALIEQGFNPDEMKINEVADALCVGRETIRKCLQASDINAELIEIFPDYEGIPSSFYARIAKVEKELIKYSGDVSEFCNELTTKQPCLESLEIKESQMKVLNQMEMMLNDVLGRNKQSKQWQTTQIISFDAKDKHARMSISSNGRNVKFELGRQSQELIDKIERLIKEEAK</sequence>
<keyword evidence="1" id="KW-0238">DNA-binding</keyword>
<dbReference type="Gene3D" id="1.10.10.2830">
    <property type="match status" value="1"/>
</dbReference>
<gene>
    <name evidence="3" type="ORF">BCV19_08200</name>
</gene>
<reference evidence="4" key="1">
    <citation type="submission" date="2016-07" db="EMBL/GenBank/DDBJ databases">
        <title>Nontailed viruses are major unrecognized killers of bacteria in the ocean.</title>
        <authorList>
            <person name="Kauffman K."/>
            <person name="Hussain F."/>
            <person name="Yang J."/>
            <person name="Arevalo P."/>
            <person name="Brown J."/>
            <person name="Cutler M."/>
            <person name="Kelly L."/>
            <person name="Polz M.F."/>
        </authorList>
    </citation>
    <scope>NUCLEOTIDE SEQUENCE [LARGE SCALE GENOMIC DNA]</scope>
    <source>
        <strain evidence="4">10N.286.54.F3</strain>
    </source>
</reference>
<proteinExistence type="predicted"/>